<comment type="caution">
    <text evidence="2">The sequence shown here is derived from an EMBL/GenBank/DDBJ whole genome shotgun (WGS) entry which is preliminary data.</text>
</comment>
<gene>
    <name evidence="2" type="ORF">ACRE_074920</name>
</gene>
<evidence type="ECO:0000256" key="1">
    <source>
        <dbReference type="SAM" id="MobiDB-lite"/>
    </source>
</evidence>
<reference evidence="3" key="1">
    <citation type="journal article" date="2014" name="Genome Announc.">
        <title>Genome sequence and annotation of Acremonium chrysogenum, producer of the beta-lactam antibiotic cephalosporin C.</title>
        <authorList>
            <person name="Terfehr D."/>
            <person name="Dahlmann T.A."/>
            <person name="Specht T."/>
            <person name="Zadra I."/>
            <person name="Kuernsteiner H."/>
            <person name="Kueck U."/>
        </authorList>
    </citation>
    <scope>NUCLEOTIDE SEQUENCE [LARGE SCALE GENOMIC DNA]</scope>
    <source>
        <strain evidence="3">ATCC 11550 / CBS 779.69 / DSM 880 / IAM 14645 / JCM 23072 / IMI 49137</strain>
    </source>
</reference>
<dbReference type="EMBL" id="JPKY01000114">
    <property type="protein sequence ID" value="KFH41806.1"/>
    <property type="molecule type" value="Genomic_DNA"/>
</dbReference>
<feature type="compositionally biased region" description="Basic residues" evidence="1">
    <location>
        <begin position="146"/>
        <end position="156"/>
    </location>
</feature>
<feature type="compositionally biased region" description="Low complexity" evidence="1">
    <location>
        <begin position="103"/>
        <end position="113"/>
    </location>
</feature>
<dbReference type="HOGENOM" id="CLU_015735_0_0_1"/>
<protein>
    <submittedName>
        <fullName evidence="2">Uncharacterized protein</fullName>
    </submittedName>
</protein>
<dbReference type="OrthoDB" id="3439935at2759"/>
<accession>A0A086SXH4</accession>
<feature type="compositionally biased region" description="Low complexity" evidence="1">
    <location>
        <begin position="76"/>
        <end position="93"/>
    </location>
</feature>
<keyword evidence="3" id="KW-1185">Reference proteome</keyword>
<organism evidence="2 3">
    <name type="scientific">Hapsidospora chrysogenum (strain ATCC 11550 / CBS 779.69 / DSM 880 / IAM 14645 / JCM 23072 / IMI 49137)</name>
    <name type="common">Acremonium chrysogenum</name>
    <dbReference type="NCBI Taxonomy" id="857340"/>
    <lineage>
        <taxon>Eukaryota</taxon>
        <taxon>Fungi</taxon>
        <taxon>Dikarya</taxon>
        <taxon>Ascomycota</taxon>
        <taxon>Pezizomycotina</taxon>
        <taxon>Sordariomycetes</taxon>
        <taxon>Hypocreomycetidae</taxon>
        <taxon>Hypocreales</taxon>
        <taxon>Bionectriaceae</taxon>
        <taxon>Hapsidospora</taxon>
    </lineage>
</organism>
<feature type="compositionally biased region" description="Basic residues" evidence="1">
    <location>
        <begin position="22"/>
        <end position="31"/>
    </location>
</feature>
<feature type="compositionally biased region" description="Low complexity" evidence="1">
    <location>
        <begin position="120"/>
        <end position="139"/>
    </location>
</feature>
<feature type="compositionally biased region" description="Basic and acidic residues" evidence="1">
    <location>
        <begin position="284"/>
        <end position="298"/>
    </location>
</feature>
<proteinExistence type="predicted"/>
<dbReference type="Proteomes" id="UP000029964">
    <property type="component" value="Unassembled WGS sequence"/>
</dbReference>
<feature type="region of interest" description="Disordered" evidence="1">
    <location>
        <begin position="16"/>
        <end position="326"/>
    </location>
</feature>
<sequence>MAPKSFCEWVVGTSIESAMRPGPRRPRRRSIVRLEVSTDDETEEDSIKLTYPRTGHAGSRPKKRRPVVKKVRFQDAPPKSALKKTTATTTTPDTSEESDETATTESTEATPESTTDEASSEASASCETSSAAESSDEPSQPSPPAKPKRKSKKQKKKAAESESSDNDSDPHPTCKCKECVRGRQVLKKQGKKGGIKQKQAAESVAEPSDSDAVSTMSKAKSRKKGKKATVESESEGQASESAPDTTSEEEPPEPPKKVKEKTGGGKKKQKQPKGEDAQQGGNAAKEKATNKNEERQAESSRSAKRRDGQKKGYYPEAFPGPHPRRPYYIEPVRAEVVQTERVIETPEDPRPNAYYDAEHNIIRVYHGPVWGGNPNQSLYPRRDPSLRPLPIGMPHPTKNHYYYGFNNPPPQQQQGVDSLPVTQGMPTNAWTSMCPPQGYQAGYPYGPIQDRGMYGQEPSINAGAFHQMSGANGLGPSKDKDKAGENDAAPGSIKSGKDNPYYTRKTKSQFSDWGGNTTKGPNAPTGDNNATGDNVPTNGGAWQQPNDTNTNDNNNINGNDNNQAAWGGDANAGDNNENVGGQLGDNTGHSGDANTADPTTTMPGAWGDTTAAADTGGQVDNVNW</sequence>
<evidence type="ECO:0000313" key="2">
    <source>
        <dbReference type="EMBL" id="KFH41806.1"/>
    </source>
</evidence>
<feature type="compositionally biased region" description="Basic residues" evidence="1">
    <location>
        <begin position="59"/>
        <end position="71"/>
    </location>
</feature>
<feature type="compositionally biased region" description="Basic residues" evidence="1">
    <location>
        <begin position="184"/>
        <end position="195"/>
    </location>
</feature>
<dbReference type="AlphaFoldDB" id="A0A086SXH4"/>
<feature type="compositionally biased region" description="Basic and acidic residues" evidence="1">
    <location>
        <begin position="253"/>
        <end position="263"/>
    </location>
</feature>
<dbReference type="STRING" id="857340.A0A086SXH4"/>
<feature type="compositionally biased region" description="Low complexity" evidence="1">
    <location>
        <begin position="546"/>
        <end position="580"/>
    </location>
</feature>
<name>A0A086SXH4_HAPC1</name>
<feature type="compositionally biased region" description="Low complexity" evidence="1">
    <location>
        <begin position="604"/>
        <end position="617"/>
    </location>
</feature>
<feature type="compositionally biased region" description="Basic and acidic residues" evidence="1">
    <location>
        <begin position="168"/>
        <end position="181"/>
    </location>
</feature>
<feature type="compositionally biased region" description="Polar residues" evidence="1">
    <location>
        <begin position="508"/>
        <end position="545"/>
    </location>
</feature>
<feature type="region of interest" description="Disordered" evidence="1">
    <location>
        <begin position="464"/>
        <end position="624"/>
    </location>
</feature>
<evidence type="ECO:0000313" key="3">
    <source>
        <dbReference type="Proteomes" id="UP000029964"/>
    </source>
</evidence>
<feature type="compositionally biased region" description="Polar residues" evidence="1">
    <location>
        <begin position="584"/>
        <end position="602"/>
    </location>
</feature>